<dbReference type="KEGG" id="csx:CSING_05680"/>
<protein>
    <recommendedName>
        <fullName evidence="3">Molecular chaperone GrpE</fullName>
    </recommendedName>
</protein>
<dbReference type="Proteomes" id="UP000031890">
    <property type="component" value="Chromosome"/>
</dbReference>
<reference evidence="1 2" key="1">
    <citation type="journal article" date="2015" name="Genome Announc.">
        <title>Complete Genome Sequence and Annotation of Corynebacterium singulare DSM 44357, Isolated from a Human Semen Specimen.</title>
        <authorList>
            <person name="Merten M."/>
            <person name="Brinkrolf K."/>
            <person name="Albersmeier A."/>
            <person name="Kutter Y."/>
            <person name="Ruckert C."/>
            <person name="Tauch A."/>
        </authorList>
    </citation>
    <scope>NUCLEOTIDE SEQUENCE [LARGE SCALE GENOMIC DNA]</scope>
    <source>
        <strain evidence="1">IBS B52218</strain>
    </source>
</reference>
<organism evidence="1 2">
    <name type="scientific">Corynebacterium singulare</name>
    <dbReference type="NCBI Taxonomy" id="161899"/>
    <lineage>
        <taxon>Bacteria</taxon>
        <taxon>Bacillati</taxon>
        <taxon>Actinomycetota</taxon>
        <taxon>Actinomycetes</taxon>
        <taxon>Mycobacteriales</taxon>
        <taxon>Corynebacteriaceae</taxon>
        <taxon>Corynebacterium</taxon>
    </lineage>
</organism>
<proteinExistence type="predicted"/>
<dbReference type="STRING" id="161899.CSING_05680"/>
<dbReference type="EMBL" id="CP010827">
    <property type="protein sequence ID" value="AJI78672.1"/>
    <property type="molecule type" value="Genomic_DNA"/>
</dbReference>
<dbReference type="AlphaFoldDB" id="A0A0B6EQA3"/>
<dbReference type="HOGENOM" id="CLU_2315554_0_0_11"/>
<gene>
    <name evidence="1" type="ORF">CSING_05680</name>
</gene>
<evidence type="ECO:0000313" key="2">
    <source>
        <dbReference type="Proteomes" id="UP000031890"/>
    </source>
</evidence>
<accession>A0A0B6EQA3</accession>
<evidence type="ECO:0000313" key="1">
    <source>
        <dbReference type="EMBL" id="AJI78672.1"/>
    </source>
</evidence>
<sequence length="97" mass="11127">MMGQELFEHPERQYTQYRIEALKDLSAQVGPVDDVEKLSDEQAAALEQALEKHPDGAVTFDELSQMWIIGAEDDINRMFQDREEFIEALENDEDPGV</sequence>
<name>A0A0B6EQA3_9CORY</name>
<dbReference type="OrthoDB" id="4420078at2"/>
<dbReference type="RefSeq" id="WP_042530418.1">
    <property type="nucleotide sequence ID" value="NZ_CP010827.1"/>
</dbReference>
<evidence type="ECO:0008006" key="3">
    <source>
        <dbReference type="Google" id="ProtNLM"/>
    </source>
</evidence>